<feature type="transmembrane region" description="Helical" evidence="9">
    <location>
        <begin position="51"/>
        <end position="68"/>
    </location>
</feature>
<feature type="domain" description="Histidine kinase/HSP90-like ATPase" evidence="10">
    <location>
        <begin position="294"/>
        <end position="382"/>
    </location>
</feature>
<dbReference type="PANTHER" id="PTHR24421:SF10">
    <property type="entry name" value="NITRATE_NITRITE SENSOR PROTEIN NARQ"/>
    <property type="match status" value="1"/>
</dbReference>
<comment type="catalytic activity">
    <reaction evidence="1">
        <text>ATP + protein L-histidine = ADP + protein N-phospho-L-histidine.</text>
        <dbReference type="EC" id="2.7.13.3"/>
    </reaction>
</comment>
<dbReference type="GO" id="GO:0016020">
    <property type="term" value="C:membrane"/>
    <property type="evidence" value="ECO:0007669"/>
    <property type="project" value="InterPro"/>
</dbReference>
<dbReference type="CDD" id="cd16917">
    <property type="entry name" value="HATPase_UhpB-NarQ-NarX-like"/>
    <property type="match status" value="1"/>
</dbReference>
<dbReference type="Pfam" id="PF02518">
    <property type="entry name" value="HATPase_c"/>
    <property type="match status" value="1"/>
</dbReference>
<dbReference type="Proteomes" id="UP001139493">
    <property type="component" value="Unassembled WGS sequence"/>
</dbReference>
<comment type="caution">
    <text evidence="12">The sequence shown here is derived from an EMBL/GenBank/DDBJ whole genome shotgun (WGS) entry which is preliminary data.</text>
</comment>
<dbReference type="PANTHER" id="PTHR24421">
    <property type="entry name" value="NITRATE/NITRITE SENSOR PROTEIN NARX-RELATED"/>
    <property type="match status" value="1"/>
</dbReference>
<keyword evidence="7" id="KW-0067">ATP-binding</keyword>
<evidence type="ECO:0000256" key="9">
    <source>
        <dbReference type="SAM" id="Phobius"/>
    </source>
</evidence>
<keyword evidence="5" id="KW-0547">Nucleotide-binding</keyword>
<protein>
    <recommendedName>
        <fullName evidence="2">histidine kinase</fullName>
        <ecNumber evidence="2">2.7.13.3</ecNumber>
    </recommendedName>
</protein>
<dbReference type="SUPFAM" id="SSF55874">
    <property type="entry name" value="ATPase domain of HSP90 chaperone/DNA topoisomerase II/histidine kinase"/>
    <property type="match status" value="1"/>
</dbReference>
<evidence type="ECO:0000256" key="3">
    <source>
        <dbReference type="ARBA" id="ARBA00022553"/>
    </source>
</evidence>
<keyword evidence="13" id="KW-1185">Reference proteome</keyword>
<feature type="transmembrane region" description="Helical" evidence="9">
    <location>
        <begin position="21"/>
        <end position="39"/>
    </location>
</feature>
<dbReference type="Gene3D" id="3.30.565.10">
    <property type="entry name" value="Histidine kinase-like ATPase, C-terminal domain"/>
    <property type="match status" value="1"/>
</dbReference>
<evidence type="ECO:0000256" key="6">
    <source>
        <dbReference type="ARBA" id="ARBA00022777"/>
    </source>
</evidence>
<accession>A0A9X2G5P3</accession>
<dbReference type="InterPro" id="IPR036890">
    <property type="entry name" value="HATPase_C_sf"/>
</dbReference>
<evidence type="ECO:0000259" key="11">
    <source>
        <dbReference type="Pfam" id="PF07730"/>
    </source>
</evidence>
<evidence type="ECO:0000256" key="8">
    <source>
        <dbReference type="ARBA" id="ARBA00023012"/>
    </source>
</evidence>
<dbReference type="InterPro" id="IPR011712">
    <property type="entry name" value="Sig_transdc_His_kin_sub3_dim/P"/>
</dbReference>
<dbReference type="Pfam" id="PF07730">
    <property type="entry name" value="HisKA_3"/>
    <property type="match status" value="1"/>
</dbReference>
<keyword evidence="4" id="KW-0808">Transferase</keyword>
<dbReference type="RefSeq" id="WP_253837510.1">
    <property type="nucleotide sequence ID" value="NZ_JAMTCS010000010.1"/>
</dbReference>
<evidence type="ECO:0000256" key="2">
    <source>
        <dbReference type="ARBA" id="ARBA00012438"/>
    </source>
</evidence>
<dbReference type="AlphaFoldDB" id="A0A9X2G5P3"/>
<dbReference type="Gene3D" id="1.20.5.1930">
    <property type="match status" value="1"/>
</dbReference>
<keyword evidence="9" id="KW-1133">Transmembrane helix</keyword>
<dbReference type="GO" id="GO:0005524">
    <property type="term" value="F:ATP binding"/>
    <property type="evidence" value="ECO:0007669"/>
    <property type="project" value="UniProtKB-KW"/>
</dbReference>
<keyword evidence="8" id="KW-0902">Two-component regulatory system</keyword>
<evidence type="ECO:0000256" key="1">
    <source>
        <dbReference type="ARBA" id="ARBA00000085"/>
    </source>
</evidence>
<dbReference type="GO" id="GO:0046983">
    <property type="term" value="F:protein dimerization activity"/>
    <property type="evidence" value="ECO:0007669"/>
    <property type="project" value="InterPro"/>
</dbReference>
<proteinExistence type="predicted"/>
<evidence type="ECO:0000313" key="12">
    <source>
        <dbReference type="EMBL" id="MCP2266023.1"/>
    </source>
</evidence>
<sequence>MTDLTPALDRWRRLDVTVRDLPLALGFAASAFVPALRDYGTQVGGLPAHPLDGWALLAVALQCLPLVVRRRLPLLCLTLVVAGFVLAQHLAFQSFAGNTVAVTLVSTGVHLARHRLGVAAALAAGYVALAVSLDLRGGTERPDEYLTFFLALAFAWGVGAWVRSTRTAEADRRARVEQDTRTAERTRIARELHDVVTHHVTAMVVQTEAARYLTAAPDRLERTLDAVADTGRRAVTDLRHLLDLLDPGHPGPARAPSTGDLRELVEQTRRAGQPVELTESGAPARAAGSAELVAYRVVQEALTNALKHARGSRTAVDVRHTGKEIQVTVTTGAPDAAAAGRPPAGSGRGLSGLRERVGAVGGRLHADRADDGGFVVRADIPTGSAS</sequence>
<evidence type="ECO:0000256" key="7">
    <source>
        <dbReference type="ARBA" id="ARBA00022840"/>
    </source>
</evidence>
<evidence type="ECO:0000256" key="4">
    <source>
        <dbReference type="ARBA" id="ARBA00022679"/>
    </source>
</evidence>
<gene>
    <name evidence="12" type="ORF">APR03_003388</name>
</gene>
<feature type="domain" description="Signal transduction histidine kinase subgroup 3 dimerisation and phosphoacceptor" evidence="11">
    <location>
        <begin position="184"/>
        <end position="248"/>
    </location>
</feature>
<keyword evidence="9" id="KW-0812">Transmembrane</keyword>
<evidence type="ECO:0000256" key="5">
    <source>
        <dbReference type="ARBA" id="ARBA00022741"/>
    </source>
</evidence>
<dbReference type="InterPro" id="IPR050482">
    <property type="entry name" value="Sensor_HK_TwoCompSys"/>
</dbReference>
<keyword evidence="9" id="KW-0472">Membrane</keyword>
<reference evidence="12" key="1">
    <citation type="submission" date="2022-06" db="EMBL/GenBank/DDBJ databases">
        <title>Genomic Encyclopedia of Archaeal and Bacterial Type Strains, Phase II (KMG-II): from individual species to whole genera.</title>
        <authorList>
            <person name="Goeker M."/>
        </authorList>
    </citation>
    <scope>NUCLEOTIDE SEQUENCE</scope>
    <source>
        <strain evidence="12">DSM 26652</strain>
    </source>
</reference>
<name>A0A9X2G5P3_9MICO</name>
<dbReference type="EC" id="2.7.13.3" evidence="2"/>
<keyword evidence="6 12" id="KW-0418">Kinase</keyword>
<dbReference type="EMBL" id="JAMTCS010000010">
    <property type="protein sequence ID" value="MCP2266023.1"/>
    <property type="molecule type" value="Genomic_DNA"/>
</dbReference>
<feature type="transmembrane region" description="Helical" evidence="9">
    <location>
        <begin position="145"/>
        <end position="162"/>
    </location>
</feature>
<feature type="transmembrane region" description="Helical" evidence="9">
    <location>
        <begin position="75"/>
        <end position="96"/>
    </location>
</feature>
<dbReference type="GO" id="GO:0000155">
    <property type="term" value="F:phosphorelay sensor kinase activity"/>
    <property type="evidence" value="ECO:0007669"/>
    <property type="project" value="InterPro"/>
</dbReference>
<feature type="transmembrane region" description="Helical" evidence="9">
    <location>
        <begin position="116"/>
        <end position="133"/>
    </location>
</feature>
<evidence type="ECO:0000259" key="10">
    <source>
        <dbReference type="Pfam" id="PF02518"/>
    </source>
</evidence>
<evidence type="ECO:0000313" key="13">
    <source>
        <dbReference type="Proteomes" id="UP001139493"/>
    </source>
</evidence>
<organism evidence="12 13">
    <name type="scientific">Promicromonospora thailandica</name>
    <dbReference type="NCBI Taxonomy" id="765201"/>
    <lineage>
        <taxon>Bacteria</taxon>
        <taxon>Bacillati</taxon>
        <taxon>Actinomycetota</taxon>
        <taxon>Actinomycetes</taxon>
        <taxon>Micrococcales</taxon>
        <taxon>Promicromonosporaceae</taxon>
        <taxon>Promicromonospora</taxon>
    </lineage>
</organism>
<dbReference type="InterPro" id="IPR003594">
    <property type="entry name" value="HATPase_dom"/>
</dbReference>
<keyword evidence="3" id="KW-0597">Phosphoprotein</keyword>